<evidence type="ECO:0000313" key="7">
    <source>
        <dbReference type="Proteomes" id="UP000053201"/>
    </source>
</evidence>
<gene>
    <name evidence="6" type="ORF">SPPG_02190</name>
</gene>
<protein>
    <recommendedName>
        <fullName evidence="5">SH3 domain-containing protein</fullName>
    </recommendedName>
</protein>
<feature type="compositionally biased region" description="Polar residues" evidence="3">
    <location>
        <begin position="172"/>
        <end position="183"/>
    </location>
</feature>
<evidence type="ECO:0000313" key="6">
    <source>
        <dbReference type="EMBL" id="KND03129.1"/>
    </source>
</evidence>
<evidence type="ECO:0000256" key="2">
    <source>
        <dbReference type="PROSITE-ProRule" id="PRU00192"/>
    </source>
</evidence>
<dbReference type="OrthoDB" id="2121369at2759"/>
<keyword evidence="4" id="KW-0472">Membrane</keyword>
<dbReference type="InterPro" id="IPR001452">
    <property type="entry name" value="SH3_domain"/>
</dbReference>
<dbReference type="Pfam" id="PF00018">
    <property type="entry name" value="SH3_1"/>
    <property type="match status" value="1"/>
</dbReference>
<proteinExistence type="predicted"/>
<keyword evidence="4" id="KW-1133">Transmembrane helix</keyword>
<feature type="compositionally biased region" description="Low complexity" evidence="3">
    <location>
        <begin position="157"/>
        <end position="171"/>
    </location>
</feature>
<sequence>MEQTTIIIILSTGCGILLLVLIVLAVLLRKRNASSAAKSQRYVHLEDASTLPMDKVRVVAEEDDVKEAGHRSGANSQLPSFLVDQEELPSYTVIKAFEKRKRDDMILTVGDKVTISMTFTDGWCHGYNHTTHTMGMFPISSVAVIDRKHSKSKPRQASNEEANSPESNSSATLTSPETPSSVNEVHPPTQKPEKGKLLFSMVPPEQAMEIVAESLSAERRAHYFETMLRDAKATPSPKSEELDPLENQLRASMEGAAGQESRAKLAWRKLRVGWKDAVRKQLSDGYDDWLAQKEKFDIWGFMADNYRVDNGEGWSGSDDA</sequence>
<evidence type="ECO:0000259" key="5">
    <source>
        <dbReference type="PROSITE" id="PS50002"/>
    </source>
</evidence>
<dbReference type="Gene3D" id="2.30.30.40">
    <property type="entry name" value="SH3 Domains"/>
    <property type="match status" value="1"/>
</dbReference>
<dbReference type="Proteomes" id="UP000053201">
    <property type="component" value="Unassembled WGS sequence"/>
</dbReference>
<dbReference type="AlphaFoldDB" id="A0A0L0HQP5"/>
<dbReference type="InterPro" id="IPR036028">
    <property type="entry name" value="SH3-like_dom_sf"/>
</dbReference>
<keyword evidence="4" id="KW-0812">Transmembrane</keyword>
<feature type="transmembrane region" description="Helical" evidence="4">
    <location>
        <begin position="6"/>
        <end position="28"/>
    </location>
</feature>
<name>A0A0L0HQP5_SPIPD</name>
<dbReference type="SUPFAM" id="SSF50044">
    <property type="entry name" value="SH3-domain"/>
    <property type="match status" value="1"/>
</dbReference>
<dbReference type="PROSITE" id="PS50002">
    <property type="entry name" value="SH3"/>
    <property type="match status" value="1"/>
</dbReference>
<dbReference type="EMBL" id="KQ257452">
    <property type="protein sequence ID" value="KND03129.1"/>
    <property type="molecule type" value="Genomic_DNA"/>
</dbReference>
<dbReference type="SMART" id="SM00326">
    <property type="entry name" value="SH3"/>
    <property type="match status" value="1"/>
</dbReference>
<organism evidence="6 7">
    <name type="scientific">Spizellomyces punctatus (strain DAOM BR117)</name>
    <dbReference type="NCBI Taxonomy" id="645134"/>
    <lineage>
        <taxon>Eukaryota</taxon>
        <taxon>Fungi</taxon>
        <taxon>Fungi incertae sedis</taxon>
        <taxon>Chytridiomycota</taxon>
        <taxon>Chytridiomycota incertae sedis</taxon>
        <taxon>Chytridiomycetes</taxon>
        <taxon>Spizellomycetales</taxon>
        <taxon>Spizellomycetaceae</taxon>
        <taxon>Spizellomyces</taxon>
    </lineage>
</organism>
<evidence type="ECO:0000256" key="1">
    <source>
        <dbReference type="ARBA" id="ARBA00022443"/>
    </source>
</evidence>
<reference evidence="6 7" key="1">
    <citation type="submission" date="2009-08" db="EMBL/GenBank/DDBJ databases">
        <title>The Genome Sequence of Spizellomyces punctatus strain DAOM BR117.</title>
        <authorList>
            <consortium name="The Broad Institute Genome Sequencing Platform"/>
            <person name="Russ C."/>
            <person name="Cuomo C."/>
            <person name="Shea T."/>
            <person name="Young S.K."/>
            <person name="Zeng Q."/>
            <person name="Koehrsen M."/>
            <person name="Haas B."/>
            <person name="Borodovsky M."/>
            <person name="Guigo R."/>
            <person name="Alvarado L."/>
            <person name="Berlin A."/>
            <person name="Bochicchio J."/>
            <person name="Borenstein D."/>
            <person name="Chapman S."/>
            <person name="Chen Z."/>
            <person name="Engels R."/>
            <person name="Freedman E."/>
            <person name="Gellesch M."/>
            <person name="Goldberg J."/>
            <person name="Griggs A."/>
            <person name="Gujja S."/>
            <person name="Heiman D."/>
            <person name="Hepburn T."/>
            <person name="Howarth C."/>
            <person name="Jen D."/>
            <person name="Larson L."/>
            <person name="Lewis B."/>
            <person name="Mehta T."/>
            <person name="Park D."/>
            <person name="Pearson M."/>
            <person name="Roberts A."/>
            <person name="Saif S."/>
            <person name="Shenoy N."/>
            <person name="Sisk P."/>
            <person name="Stolte C."/>
            <person name="Sykes S."/>
            <person name="Thomson T."/>
            <person name="Walk T."/>
            <person name="White J."/>
            <person name="Yandava C."/>
            <person name="Burger G."/>
            <person name="Gray M.W."/>
            <person name="Holland P.W.H."/>
            <person name="King N."/>
            <person name="Lang F.B.F."/>
            <person name="Roger A.J."/>
            <person name="Ruiz-Trillo I."/>
            <person name="Lander E."/>
            <person name="Nusbaum C."/>
        </authorList>
    </citation>
    <scope>NUCLEOTIDE SEQUENCE [LARGE SCALE GENOMIC DNA]</scope>
    <source>
        <strain evidence="6 7">DAOM BR117</strain>
    </source>
</reference>
<dbReference type="InParanoid" id="A0A0L0HQP5"/>
<feature type="domain" description="SH3" evidence="5">
    <location>
        <begin position="86"/>
        <end position="147"/>
    </location>
</feature>
<dbReference type="VEuPathDB" id="FungiDB:SPPG_02190"/>
<dbReference type="GeneID" id="27685796"/>
<accession>A0A0L0HQP5</accession>
<keyword evidence="7" id="KW-1185">Reference proteome</keyword>
<evidence type="ECO:0000256" key="3">
    <source>
        <dbReference type="SAM" id="MobiDB-lite"/>
    </source>
</evidence>
<dbReference type="RefSeq" id="XP_016611168.1">
    <property type="nucleotide sequence ID" value="XM_016750487.1"/>
</dbReference>
<evidence type="ECO:0000256" key="4">
    <source>
        <dbReference type="SAM" id="Phobius"/>
    </source>
</evidence>
<keyword evidence="1 2" id="KW-0728">SH3 domain</keyword>
<feature type="region of interest" description="Disordered" evidence="3">
    <location>
        <begin position="146"/>
        <end position="195"/>
    </location>
</feature>